<gene>
    <name evidence="1" type="primary">ilvE_1</name>
    <name evidence="1" type="ORF">A8U91_00379</name>
</gene>
<protein>
    <submittedName>
        <fullName evidence="1">Branched-chain-amino-acid aminotransferase</fullName>
        <ecNumber evidence="1">2.6.1.42</ecNumber>
    </submittedName>
</protein>
<organism evidence="1 2">
    <name type="scientific">Halomonas elongata</name>
    <dbReference type="NCBI Taxonomy" id="2746"/>
    <lineage>
        <taxon>Bacteria</taxon>
        <taxon>Pseudomonadati</taxon>
        <taxon>Pseudomonadota</taxon>
        <taxon>Gammaproteobacteria</taxon>
        <taxon>Oceanospirillales</taxon>
        <taxon>Halomonadaceae</taxon>
        <taxon>Halomonas</taxon>
    </lineage>
</organism>
<dbReference type="Gene3D" id="3.30.470.10">
    <property type="match status" value="1"/>
</dbReference>
<dbReference type="PATRIC" id="fig|2746.7.peg.392"/>
<keyword evidence="1" id="KW-0808">Transferase</keyword>
<accession>A0A1B8P1G4</accession>
<dbReference type="Proteomes" id="UP000092504">
    <property type="component" value="Unassembled WGS sequence"/>
</dbReference>
<dbReference type="Pfam" id="PF01063">
    <property type="entry name" value="Aminotran_4"/>
    <property type="match status" value="1"/>
</dbReference>
<evidence type="ECO:0000313" key="2">
    <source>
        <dbReference type="Proteomes" id="UP000092504"/>
    </source>
</evidence>
<dbReference type="EC" id="2.6.1.42" evidence="1"/>
<dbReference type="EMBL" id="MAJD01000001">
    <property type="protein sequence ID" value="OBX36043.1"/>
    <property type="molecule type" value="Genomic_DNA"/>
</dbReference>
<sequence>MTPLYDRDGWLWLDGEWLPWREATTHLLTHSLHYGMGCFEGVRAYAGASGTQLFRVAEHTRRLLDSAHILDIPLAFGAEALIEAQRQCLIRNGLQDAYLKPTVFLGPRGWGYVPRG</sequence>
<dbReference type="AlphaFoldDB" id="A0A1B8P1G4"/>
<dbReference type="InterPro" id="IPR043131">
    <property type="entry name" value="BCAT-like_N"/>
</dbReference>
<dbReference type="GO" id="GO:0004084">
    <property type="term" value="F:branched-chain-amino-acid transaminase activity"/>
    <property type="evidence" value="ECO:0007669"/>
    <property type="project" value="UniProtKB-EC"/>
</dbReference>
<dbReference type="InterPro" id="IPR001544">
    <property type="entry name" value="Aminotrans_IV"/>
</dbReference>
<dbReference type="SUPFAM" id="SSF56752">
    <property type="entry name" value="D-aminoacid aminotransferase-like PLP-dependent enzymes"/>
    <property type="match status" value="1"/>
</dbReference>
<evidence type="ECO:0000313" key="1">
    <source>
        <dbReference type="EMBL" id="OBX36043.1"/>
    </source>
</evidence>
<name>A0A1B8P1G4_HALEL</name>
<comment type="caution">
    <text evidence="1">The sequence shown here is derived from an EMBL/GenBank/DDBJ whole genome shotgun (WGS) entry which is preliminary data.</text>
</comment>
<dbReference type="InterPro" id="IPR036038">
    <property type="entry name" value="Aminotransferase-like"/>
</dbReference>
<keyword evidence="1" id="KW-0032">Aminotransferase</keyword>
<proteinExistence type="predicted"/>
<reference evidence="1 2" key="1">
    <citation type="submission" date="2016-06" db="EMBL/GenBank/DDBJ databases">
        <title>Genome sequence of halotolerant plant growth promoting strain of Halomonas elongata HEK1 isolated from salterns of Rann of Kutch, Gujarat, India.</title>
        <authorList>
            <person name="Gaba S."/>
            <person name="Singh R.N."/>
            <person name="Abrol S."/>
            <person name="Kaushik R."/>
            <person name="Saxena A.K."/>
        </authorList>
    </citation>
    <scope>NUCLEOTIDE SEQUENCE [LARGE SCALE GENOMIC DNA]</scope>
    <source>
        <strain evidence="1 2">HEK1</strain>
    </source>
</reference>